<reference evidence="1 2" key="2">
    <citation type="journal article" date="2022" name="Mol. Ecol. Resour.">
        <title>The genomes of chicory, endive, great burdock and yacon provide insights into Asteraceae paleo-polyploidization history and plant inulin production.</title>
        <authorList>
            <person name="Fan W."/>
            <person name="Wang S."/>
            <person name="Wang H."/>
            <person name="Wang A."/>
            <person name="Jiang F."/>
            <person name="Liu H."/>
            <person name="Zhao H."/>
            <person name="Xu D."/>
            <person name="Zhang Y."/>
        </authorList>
    </citation>
    <scope>NUCLEOTIDE SEQUENCE [LARGE SCALE GENOMIC DNA]</scope>
    <source>
        <strain evidence="2">cv. Yunnan</strain>
        <tissue evidence="1">Leaves</tissue>
    </source>
</reference>
<dbReference type="Proteomes" id="UP001056120">
    <property type="component" value="Linkage Group LG08"/>
</dbReference>
<sequence>MRQRRWVELLNDYDCAIRYHPGKANVVADALSRKETKPKRVRALQLTIHPGFPDRIRSAQLEALKEENLPLEGTRGMEAQLEVKSDGIRYFVERIWVPVFGNLRELIMDEAHKSRYSIHPGSDKMYHDLKILYWWPKMKADIATYVSKCLTCAKVKVEYQKPSGLLQQPEIPMWKWEQISMDFITKLPRTPTGCDTIWVIVDRLTKSAHFLAIKETDKMDKLTRIYLKEVVSRHGVPISIISDRDARFTSRFWQSLHKALVTRLDMSTAYHPQTDGQTERTIQTLEDMCDRFRIKAAPFEALYGRKCRSPICWTEVGDSQLTSPELVFETSEKIVQIRNRMAAARDRQKSYADKRRKPLEFQIGDMVLLKVSPWKGVIHFGKRGKLNPRYVGPFKILKRIGPVAYQLDLPERLSGVHNVFHVSNLKKCLADESLAVPLEELHVDEQLRFIEEPVEIMDREVKTLKHSKIPIVRVRWNSKRGPEFTWEREDQMMSKYPNLFKHSTSNS</sequence>
<keyword evidence="2" id="KW-1185">Reference proteome</keyword>
<accession>A0ACB9IKN3</accession>
<gene>
    <name evidence="1" type="ORF">L1987_23574</name>
</gene>
<proteinExistence type="predicted"/>
<reference evidence="2" key="1">
    <citation type="journal article" date="2022" name="Mol. Ecol. Resour.">
        <title>The genomes of chicory, endive, great burdock and yacon provide insights into Asteraceae palaeo-polyploidization history and plant inulin production.</title>
        <authorList>
            <person name="Fan W."/>
            <person name="Wang S."/>
            <person name="Wang H."/>
            <person name="Wang A."/>
            <person name="Jiang F."/>
            <person name="Liu H."/>
            <person name="Zhao H."/>
            <person name="Xu D."/>
            <person name="Zhang Y."/>
        </authorList>
    </citation>
    <scope>NUCLEOTIDE SEQUENCE [LARGE SCALE GENOMIC DNA]</scope>
    <source>
        <strain evidence="2">cv. Yunnan</strain>
    </source>
</reference>
<comment type="caution">
    <text evidence="1">The sequence shown here is derived from an EMBL/GenBank/DDBJ whole genome shotgun (WGS) entry which is preliminary data.</text>
</comment>
<protein>
    <submittedName>
        <fullName evidence="1">Uncharacterized protein</fullName>
    </submittedName>
</protein>
<organism evidence="1 2">
    <name type="scientific">Smallanthus sonchifolius</name>
    <dbReference type="NCBI Taxonomy" id="185202"/>
    <lineage>
        <taxon>Eukaryota</taxon>
        <taxon>Viridiplantae</taxon>
        <taxon>Streptophyta</taxon>
        <taxon>Embryophyta</taxon>
        <taxon>Tracheophyta</taxon>
        <taxon>Spermatophyta</taxon>
        <taxon>Magnoliopsida</taxon>
        <taxon>eudicotyledons</taxon>
        <taxon>Gunneridae</taxon>
        <taxon>Pentapetalae</taxon>
        <taxon>asterids</taxon>
        <taxon>campanulids</taxon>
        <taxon>Asterales</taxon>
        <taxon>Asteraceae</taxon>
        <taxon>Asteroideae</taxon>
        <taxon>Heliantheae alliance</taxon>
        <taxon>Millerieae</taxon>
        <taxon>Smallanthus</taxon>
    </lineage>
</organism>
<dbReference type="EMBL" id="CM042025">
    <property type="protein sequence ID" value="KAI3807642.1"/>
    <property type="molecule type" value="Genomic_DNA"/>
</dbReference>
<name>A0ACB9IKN3_9ASTR</name>
<evidence type="ECO:0000313" key="2">
    <source>
        <dbReference type="Proteomes" id="UP001056120"/>
    </source>
</evidence>
<evidence type="ECO:0000313" key="1">
    <source>
        <dbReference type="EMBL" id="KAI3807642.1"/>
    </source>
</evidence>